<dbReference type="Proteomes" id="UP000230709">
    <property type="component" value="Chromosome"/>
</dbReference>
<evidence type="ECO:0000313" key="11">
    <source>
        <dbReference type="EMBL" id="ATQ69796.1"/>
    </source>
</evidence>
<evidence type="ECO:0000256" key="9">
    <source>
        <dbReference type="SAM" id="SignalP"/>
    </source>
</evidence>
<feature type="transmembrane region" description="Helical" evidence="8">
    <location>
        <begin position="109"/>
        <end position="126"/>
    </location>
</feature>
<proteinExistence type="predicted"/>
<feature type="chain" id="PRO_5013871110" evidence="9">
    <location>
        <begin position="21"/>
        <end position="667"/>
    </location>
</feature>
<dbReference type="EMBL" id="CP023737">
    <property type="protein sequence ID" value="ATQ69796.1"/>
    <property type="molecule type" value="Genomic_DNA"/>
</dbReference>
<name>A0A2D2D4A9_METT3</name>
<dbReference type="Pfam" id="PF00361">
    <property type="entry name" value="Proton_antipo_M"/>
    <property type="match status" value="1"/>
</dbReference>
<keyword evidence="12" id="KW-1185">Reference proteome</keyword>
<evidence type="ECO:0000256" key="7">
    <source>
        <dbReference type="RuleBase" id="RU000320"/>
    </source>
</evidence>
<feature type="transmembrane region" description="Helical" evidence="8">
    <location>
        <begin position="419"/>
        <end position="442"/>
    </location>
</feature>
<feature type="transmembrane region" description="Helical" evidence="8">
    <location>
        <begin position="201"/>
        <end position="226"/>
    </location>
</feature>
<dbReference type="InterPro" id="IPR052175">
    <property type="entry name" value="ComplexI-like_HydComp"/>
</dbReference>
<evidence type="ECO:0000256" key="3">
    <source>
        <dbReference type="ARBA" id="ARBA00022692"/>
    </source>
</evidence>
<keyword evidence="2" id="KW-1003">Cell membrane</keyword>
<gene>
    <name evidence="11" type="ORF">CQW49_19335</name>
</gene>
<dbReference type="KEGG" id="mtw:CQW49_19335"/>
<keyword evidence="9" id="KW-0732">Signal</keyword>
<sequence length="667" mass="70443">MQLLVLLTSTLGLFATGAYAVVARARTDIGARVYRISAALCFVSFLTAVSALTAEPQLASAPLGLPWIGMHFRLDSLSAFFVAIIDLGGVAASVYAIGYGAHEKEPARVLPFFCAFLAAMNAVLLADDAFVFLVAWELMSLTSWALVLAHHEAEENRSASFIYLVMASFGTLALLMAFGLLAGSVGGYEFSTIRTATHAPWIAGVALALMILGAGSKAGLAPLHVWLPLAHPAAPSHVSALMSGVMTKVAIYGFIRVVFDLLGPPAYWWSIPLLVLGAASAVLGVLYLTVESDLKKLLAYSTIENIGIVFVALGLALAFKSQGVPLVAALAFTAALYHALNHSLFKSLLFFVAGAVQGATGERNIERLGGLIHKMPRTAFVALGGVIAISALPPLNGFVSEWLVFQSILLSPSLPQWSLKLIIAAVGGALALSAALCAGGFVRAYGVAFLGRPRSEPATAATEADDWSLGAMAGLLLACLLAGLLPSLVISVISPTVMSVIGAQMPTPGGMPFLSIAPIAESRSSYNGVVLFIFIVFSALLAARVVHRFGSHASKRGPAWDCGYPDPAPSTQYTASSFSQPIRRVFANAVFLARDFVDMPAPGDTRPARFTLNITDRVMENIYRPISGGVTFCSTQLDRFHSLPIQGYLMLVFVALIVLLSGIAIWQ</sequence>
<dbReference type="GO" id="GO:0042773">
    <property type="term" value="P:ATP synthesis coupled electron transport"/>
    <property type="evidence" value="ECO:0007669"/>
    <property type="project" value="InterPro"/>
</dbReference>
<keyword evidence="6 8" id="KW-0472">Membrane</keyword>
<evidence type="ECO:0000256" key="1">
    <source>
        <dbReference type="ARBA" id="ARBA00004651"/>
    </source>
</evidence>
<feature type="transmembrane region" description="Helical" evidence="8">
    <location>
        <begin position="297"/>
        <end position="317"/>
    </location>
</feature>
<dbReference type="NCBIfam" id="NF005086">
    <property type="entry name" value="PRK06521.1"/>
    <property type="match status" value="1"/>
</dbReference>
<feature type="transmembrane region" description="Helical" evidence="8">
    <location>
        <begin position="525"/>
        <end position="546"/>
    </location>
</feature>
<feature type="transmembrane region" description="Helical" evidence="8">
    <location>
        <begin position="238"/>
        <end position="255"/>
    </location>
</feature>
<dbReference type="PRINTS" id="PR01437">
    <property type="entry name" value="NUOXDRDTASE4"/>
</dbReference>
<evidence type="ECO:0000256" key="5">
    <source>
        <dbReference type="ARBA" id="ARBA00023002"/>
    </source>
</evidence>
<comment type="subcellular location">
    <subcellularLocation>
        <location evidence="1">Cell membrane</location>
        <topology evidence="1">Multi-pass membrane protein</topology>
    </subcellularLocation>
    <subcellularLocation>
        <location evidence="7">Membrane</location>
        <topology evidence="7">Multi-pass membrane protein</topology>
    </subcellularLocation>
</comment>
<dbReference type="RefSeq" id="WP_003612535.1">
    <property type="nucleotide sequence ID" value="NZ_ADVE02000001.1"/>
</dbReference>
<accession>A0A2D2D4A9</accession>
<evidence type="ECO:0000256" key="2">
    <source>
        <dbReference type="ARBA" id="ARBA00022475"/>
    </source>
</evidence>
<evidence type="ECO:0000259" key="10">
    <source>
        <dbReference type="Pfam" id="PF00361"/>
    </source>
</evidence>
<evidence type="ECO:0000256" key="6">
    <source>
        <dbReference type="ARBA" id="ARBA00023136"/>
    </source>
</evidence>
<feature type="transmembrane region" description="Helical" evidence="8">
    <location>
        <begin position="323"/>
        <end position="340"/>
    </location>
</feature>
<evidence type="ECO:0000313" key="12">
    <source>
        <dbReference type="Proteomes" id="UP000230709"/>
    </source>
</evidence>
<dbReference type="InterPro" id="IPR001750">
    <property type="entry name" value="ND/Mrp_TM"/>
</dbReference>
<feature type="transmembrane region" description="Helical" evidence="8">
    <location>
        <begin position="475"/>
        <end position="505"/>
    </location>
</feature>
<keyword evidence="4 8" id="KW-1133">Transmembrane helix</keyword>
<dbReference type="InterPro" id="IPR003918">
    <property type="entry name" value="NADH_UbQ_OxRdtase"/>
</dbReference>
<dbReference type="PANTHER" id="PTHR42682">
    <property type="entry name" value="HYDROGENASE-4 COMPONENT F"/>
    <property type="match status" value="1"/>
</dbReference>
<feature type="transmembrane region" description="Helical" evidence="8">
    <location>
        <begin position="267"/>
        <end position="290"/>
    </location>
</feature>
<feature type="transmembrane region" description="Helical" evidence="8">
    <location>
        <begin position="77"/>
        <end position="97"/>
    </location>
</feature>
<dbReference type="GO" id="GO:0005886">
    <property type="term" value="C:plasma membrane"/>
    <property type="evidence" value="ECO:0007669"/>
    <property type="project" value="UniProtKB-SubCell"/>
</dbReference>
<reference evidence="12" key="1">
    <citation type="submission" date="2017-10" db="EMBL/GenBank/DDBJ databases">
        <title>Completed PacBio SMRT sequence of Methylosinus trichosporium OB3b reveals presence of a third large plasmid.</title>
        <authorList>
            <person name="Charles T.C."/>
            <person name="Lynch M.D.J."/>
            <person name="Heil J.R."/>
            <person name="Cheng J."/>
        </authorList>
    </citation>
    <scope>NUCLEOTIDE SEQUENCE [LARGE SCALE GENOMIC DNA]</scope>
    <source>
        <strain evidence="12">OB3b</strain>
    </source>
</reference>
<evidence type="ECO:0000256" key="8">
    <source>
        <dbReference type="SAM" id="Phobius"/>
    </source>
</evidence>
<keyword evidence="3 7" id="KW-0812">Transmembrane</keyword>
<dbReference type="PANTHER" id="PTHR42682:SF3">
    <property type="entry name" value="FORMATE HYDROGENLYASE SUBUNIT 3-RELATED"/>
    <property type="match status" value="1"/>
</dbReference>
<dbReference type="GO" id="GO:0008137">
    <property type="term" value="F:NADH dehydrogenase (ubiquinone) activity"/>
    <property type="evidence" value="ECO:0007669"/>
    <property type="project" value="InterPro"/>
</dbReference>
<dbReference type="STRING" id="595536.GCA_000178815_01325"/>
<feature type="transmembrane region" description="Helical" evidence="8">
    <location>
        <begin position="648"/>
        <end position="666"/>
    </location>
</feature>
<feature type="signal peptide" evidence="9">
    <location>
        <begin position="1"/>
        <end position="20"/>
    </location>
</feature>
<feature type="domain" description="NADH:quinone oxidoreductase/Mrp antiporter transmembrane" evidence="10">
    <location>
        <begin position="126"/>
        <end position="411"/>
    </location>
</feature>
<dbReference type="GO" id="GO:0016491">
    <property type="term" value="F:oxidoreductase activity"/>
    <property type="evidence" value="ECO:0007669"/>
    <property type="project" value="UniProtKB-KW"/>
</dbReference>
<protein>
    <submittedName>
        <fullName evidence="11">Hydrogenase 4 subunit B</fullName>
    </submittedName>
</protein>
<evidence type="ECO:0000256" key="4">
    <source>
        <dbReference type="ARBA" id="ARBA00022989"/>
    </source>
</evidence>
<feature type="transmembrane region" description="Helical" evidence="8">
    <location>
        <begin position="132"/>
        <end position="149"/>
    </location>
</feature>
<keyword evidence="5" id="KW-0560">Oxidoreductase</keyword>
<feature type="transmembrane region" description="Helical" evidence="8">
    <location>
        <begin position="161"/>
        <end position="181"/>
    </location>
</feature>
<organism evidence="11 12">
    <name type="scientific">Methylosinus trichosporium (strain ATCC 35070 / NCIMB 11131 / UNIQEM 75 / OB3b)</name>
    <dbReference type="NCBI Taxonomy" id="595536"/>
    <lineage>
        <taxon>Bacteria</taxon>
        <taxon>Pseudomonadati</taxon>
        <taxon>Pseudomonadota</taxon>
        <taxon>Alphaproteobacteria</taxon>
        <taxon>Hyphomicrobiales</taxon>
        <taxon>Methylocystaceae</taxon>
        <taxon>Methylosinus</taxon>
    </lineage>
</organism>
<feature type="transmembrane region" description="Helical" evidence="8">
    <location>
        <begin position="379"/>
        <end position="399"/>
    </location>
</feature>
<dbReference type="AlphaFoldDB" id="A0A2D2D4A9"/>